<evidence type="ECO:0000256" key="3">
    <source>
        <dbReference type="ARBA" id="ARBA00004463"/>
    </source>
</evidence>
<reference evidence="13" key="1">
    <citation type="submission" date="2025-08" db="UniProtKB">
        <authorList>
            <consortium name="RefSeq"/>
        </authorList>
    </citation>
    <scope>IDENTIFICATION</scope>
</reference>
<evidence type="ECO:0000256" key="9">
    <source>
        <dbReference type="ARBA" id="ARBA00034695"/>
    </source>
</evidence>
<accession>A0A6P8G407</accession>
<dbReference type="GO" id="GO:0097504">
    <property type="term" value="C:Gemini of Cajal bodies"/>
    <property type="evidence" value="ECO:0007669"/>
    <property type="project" value="UniProtKB-SubCell"/>
</dbReference>
<dbReference type="Pfam" id="PF20635">
    <property type="entry name" value="SMN_YG-box"/>
    <property type="match status" value="1"/>
</dbReference>
<dbReference type="PROSITE" id="PS50304">
    <property type="entry name" value="TUDOR"/>
    <property type="match status" value="2"/>
</dbReference>
<dbReference type="SUPFAM" id="SSF63748">
    <property type="entry name" value="Tudor/PWWP/MBT"/>
    <property type="match status" value="2"/>
</dbReference>
<gene>
    <name evidence="13" type="primary">LOC105896453</name>
</gene>
<evidence type="ECO:0000256" key="10">
    <source>
        <dbReference type="SAM" id="MobiDB-lite"/>
    </source>
</evidence>
<keyword evidence="8" id="KW-0539">Nucleus</keyword>
<protein>
    <submittedName>
        <fullName evidence="13">Survival motor neuron protein-like isoform X1</fullName>
    </submittedName>
</protein>
<dbReference type="RefSeq" id="XP_031430606.1">
    <property type="nucleotide sequence ID" value="XM_031574746.2"/>
</dbReference>
<keyword evidence="6" id="KW-0507">mRNA processing</keyword>
<evidence type="ECO:0000256" key="8">
    <source>
        <dbReference type="ARBA" id="ARBA00023242"/>
    </source>
</evidence>
<evidence type="ECO:0000256" key="2">
    <source>
        <dbReference type="ARBA" id="ARBA00004408"/>
    </source>
</evidence>
<evidence type="ECO:0000256" key="1">
    <source>
        <dbReference type="ARBA" id="ARBA00004216"/>
    </source>
</evidence>
<keyword evidence="7" id="KW-0508">mRNA splicing</keyword>
<dbReference type="PANTHER" id="PTHR39267:SF1">
    <property type="entry name" value="SURVIVAL MOTOR NEURON PROTEIN"/>
    <property type="match status" value="1"/>
</dbReference>
<dbReference type="Gene3D" id="3.40.190.10">
    <property type="entry name" value="Periplasmic binding protein-like II"/>
    <property type="match status" value="1"/>
</dbReference>
<comment type="subcellular location">
    <subcellularLocation>
        <location evidence="1">Cytoplasm</location>
        <location evidence="1">Myofibril</location>
        <location evidence="1">Sarcomere</location>
        <location evidence="1">Z line</location>
    </subcellularLocation>
    <subcellularLocation>
        <location evidence="3">Cytoplasmic granule</location>
    </subcellularLocation>
    <subcellularLocation>
        <location evidence="2">Nucleus</location>
        <location evidence="2">Cajal body</location>
    </subcellularLocation>
    <subcellularLocation>
        <location evidence="9">Nucleus</location>
        <location evidence="9">Gem</location>
    </subcellularLocation>
    <subcellularLocation>
        <location evidence="4">Perikaryon</location>
    </subcellularLocation>
</comment>
<feature type="region of interest" description="Disordered" evidence="10">
    <location>
        <begin position="72"/>
        <end position="112"/>
    </location>
</feature>
<dbReference type="InterPro" id="IPR049481">
    <property type="entry name" value="SMN_G2-BD"/>
</dbReference>
<evidence type="ECO:0000259" key="11">
    <source>
        <dbReference type="PROSITE" id="PS50304"/>
    </source>
</evidence>
<dbReference type="GO" id="GO:0008380">
    <property type="term" value="P:RNA splicing"/>
    <property type="evidence" value="ECO:0007669"/>
    <property type="project" value="UniProtKB-KW"/>
</dbReference>
<evidence type="ECO:0000313" key="13">
    <source>
        <dbReference type="RefSeq" id="XP_031430606.1"/>
    </source>
</evidence>
<dbReference type="Pfam" id="PF06003">
    <property type="entry name" value="SMN_Tudor"/>
    <property type="match status" value="2"/>
</dbReference>
<dbReference type="GO" id="GO:0006397">
    <property type="term" value="P:mRNA processing"/>
    <property type="evidence" value="ECO:0007669"/>
    <property type="project" value="UniProtKB-KW"/>
</dbReference>
<dbReference type="GO" id="GO:0030018">
    <property type="term" value="C:Z disc"/>
    <property type="evidence" value="ECO:0007669"/>
    <property type="project" value="UniProtKB-SubCell"/>
</dbReference>
<dbReference type="InterPro" id="IPR010304">
    <property type="entry name" value="SMN_Tudor"/>
</dbReference>
<dbReference type="SMART" id="SM00333">
    <property type="entry name" value="TUDOR"/>
    <property type="match status" value="2"/>
</dbReference>
<dbReference type="GO" id="GO:0015030">
    <property type="term" value="C:Cajal body"/>
    <property type="evidence" value="ECO:0007669"/>
    <property type="project" value="UniProtKB-SubCell"/>
</dbReference>
<feature type="domain" description="Tudor" evidence="11">
    <location>
        <begin position="176"/>
        <end position="234"/>
    </location>
</feature>
<feature type="domain" description="Tudor" evidence="11">
    <location>
        <begin position="115"/>
        <end position="173"/>
    </location>
</feature>
<dbReference type="Gene3D" id="2.30.30.140">
    <property type="match status" value="2"/>
</dbReference>
<dbReference type="OrthoDB" id="197400at2759"/>
<dbReference type="CDD" id="cd22852">
    <property type="entry name" value="SMN_C"/>
    <property type="match status" value="1"/>
</dbReference>
<feature type="compositionally biased region" description="Acidic residues" evidence="10">
    <location>
        <begin position="230"/>
        <end position="245"/>
    </location>
</feature>
<proteinExistence type="inferred from homology"/>
<evidence type="ECO:0000256" key="5">
    <source>
        <dbReference type="ARBA" id="ARBA00005371"/>
    </source>
</evidence>
<dbReference type="PANTHER" id="PTHR39267">
    <property type="entry name" value="SURVIVAL MOTOR NEURON-LIKE PROTEIN 1"/>
    <property type="match status" value="1"/>
</dbReference>
<keyword evidence="12" id="KW-1185">Reference proteome</keyword>
<sequence length="398" mass="43721">MDPTGSSGACNKLLSKHSLCYLTVLDVEESSKMAHCSEAVVFRRDDAERGGPASFAEDDSALVKAYDSAVRSVQAQQSGEDSGDGKQDDPESTTLQANTPHKEASDASQSASKQRWTVGSSCRCMWSEDELVYPAVVLSLDGERCRVQFEGYGNEEDVDLSALLPAIPEQPWRERRWALGSHCRAVWSEDGLVYPGVVVWVKGEQCRVRFDVYENEEELELCALLPPEESQTEDEADNQDQEETPGDGSSSNSSDWRRKDGKAKGTKIPEKSRHGFTSSKHQGEEEGKKTRSRGGAGHCPPFPFPPPGMSPMGLPDAPMFPPPPPPAFTWPAGKAGVMGCDEPEDDVASLSSMLLSWYLCGYHTGYYMGLQQANMSLDMDTKKKKRVNGMEYALKTEE</sequence>
<dbReference type="InterPro" id="IPR040424">
    <property type="entry name" value="Smn1"/>
</dbReference>
<organism evidence="12 13">
    <name type="scientific">Clupea harengus</name>
    <name type="common">Atlantic herring</name>
    <dbReference type="NCBI Taxonomy" id="7950"/>
    <lineage>
        <taxon>Eukaryota</taxon>
        <taxon>Metazoa</taxon>
        <taxon>Chordata</taxon>
        <taxon>Craniata</taxon>
        <taxon>Vertebrata</taxon>
        <taxon>Euteleostomi</taxon>
        <taxon>Actinopterygii</taxon>
        <taxon>Neopterygii</taxon>
        <taxon>Teleostei</taxon>
        <taxon>Clupei</taxon>
        <taxon>Clupeiformes</taxon>
        <taxon>Clupeoidei</taxon>
        <taxon>Clupeidae</taxon>
        <taxon>Clupea</taxon>
    </lineage>
</organism>
<evidence type="ECO:0000256" key="6">
    <source>
        <dbReference type="ARBA" id="ARBA00022664"/>
    </source>
</evidence>
<dbReference type="Pfam" id="PF20636">
    <property type="entry name" value="SMN_G2-BD"/>
    <property type="match status" value="1"/>
</dbReference>
<evidence type="ECO:0000256" key="7">
    <source>
        <dbReference type="ARBA" id="ARBA00023187"/>
    </source>
</evidence>
<dbReference type="AlphaFoldDB" id="A0A6P8G407"/>
<dbReference type="GeneID" id="105896453"/>
<dbReference type="InterPro" id="IPR002999">
    <property type="entry name" value="Tudor"/>
</dbReference>
<evidence type="ECO:0000256" key="4">
    <source>
        <dbReference type="ARBA" id="ARBA00004484"/>
    </source>
</evidence>
<comment type="similarity">
    <text evidence="5">Belongs to the SMN family.</text>
</comment>
<feature type="region of interest" description="Disordered" evidence="10">
    <location>
        <begin position="229"/>
        <end position="303"/>
    </location>
</feature>
<dbReference type="Proteomes" id="UP000515152">
    <property type="component" value="Chromosome 10"/>
</dbReference>
<name>A0A6P8G407_CLUHA</name>
<dbReference type="InterPro" id="IPR047313">
    <property type="entry name" value="SMN_C"/>
</dbReference>
<evidence type="ECO:0000313" key="12">
    <source>
        <dbReference type="Proteomes" id="UP000515152"/>
    </source>
</evidence>
<dbReference type="GO" id="GO:0043204">
    <property type="term" value="C:perikaryon"/>
    <property type="evidence" value="ECO:0007669"/>
    <property type="project" value="UniProtKB-SubCell"/>
</dbReference>
<dbReference type="GO" id="GO:0003723">
    <property type="term" value="F:RNA binding"/>
    <property type="evidence" value="ECO:0007669"/>
    <property type="project" value="InterPro"/>
</dbReference>